<dbReference type="InterPro" id="IPR006299">
    <property type="entry name" value="FlgC"/>
</dbReference>
<keyword evidence="9" id="KW-0969">Cilium</keyword>
<comment type="subcellular location">
    <subcellularLocation>
        <location evidence="1 6">Bacterial flagellum basal body</location>
    </subcellularLocation>
</comment>
<evidence type="ECO:0000256" key="3">
    <source>
        <dbReference type="ARBA" id="ARBA00017941"/>
    </source>
</evidence>
<evidence type="ECO:0000313" key="10">
    <source>
        <dbReference type="Proteomes" id="UP001158066"/>
    </source>
</evidence>
<dbReference type="PANTHER" id="PTHR30435:SF2">
    <property type="entry name" value="FLAGELLAR BASAL-BODY ROD PROTEIN FLGC"/>
    <property type="match status" value="1"/>
</dbReference>
<dbReference type="GO" id="GO:0071978">
    <property type="term" value="P:bacterial-type flagellum-dependent swarming motility"/>
    <property type="evidence" value="ECO:0007669"/>
    <property type="project" value="TreeGrafter"/>
</dbReference>
<reference evidence="9" key="1">
    <citation type="submission" date="2017-05" db="EMBL/GenBank/DDBJ databases">
        <authorList>
            <person name="Varghese N."/>
            <person name="Submissions S."/>
        </authorList>
    </citation>
    <scope>NUCLEOTIDE SEQUENCE</scope>
    <source>
        <strain evidence="9">Su22</strain>
    </source>
</reference>
<name>A0AA45WUB1_9CLOT</name>
<dbReference type="GO" id="GO:0030694">
    <property type="term" value="C:bacterial-type flagellum basal body, rod"/>
    <property type="evidence" value="ECO:0007669"/>
    <property type="project" value="UniProtKB-UniRule"/>
</dbReference>
<evidence type="ECO:0000256" key="1">
    <source>
        <dbReference type="ARBA" id="ARBA00004117"/>
    </source>
</evidence>
<accession>A0AA45WUB1</accession>
<dbReference type="InterPro" id="IPR010930">
    <property type="entry name" value="Flg_bb/hook_C_dom"/>
</dbReference>
<protein>
    <recommendedName>
        <fullName evidence="3 6">Flagellar basal-body rod protein FlgC</fullName>
    </recommendedName>
</protein>
<evidence type="ECO:0000313" key="9">
    <source>
        <dbReference type="EMBL" id="SMP47161.1"/>
    </source>
</evidence>
<evidence type="ECO:0000256" key="6">
    <source>
        <dbReference type="RuleBase" id="RU362062"/>
    </source>
</evidence>
<dbReference type="AlphaFoldDB" id="A0AA45WUB1"/>
<dbReference type="Pfam" id="PF00460">
    <property type="entry name" value="Flg_bb_rod"/>
    <property type="match status" value="1"/>
</dbReference>
<feature type="domain" description="Flagellar basal body rod protein N-terminal" evidence="7">
    <location>
        <begin position="7"/>
        <end position="35"/>
    </location>
</feature>
<gene>
    <name evidence="9" type="ORF">SAMN06296020_103110</name>
</gene>
<evidence type="ECO:0000259" key="7">
    <source>
        <dbReference type="Pfam" id="PF00460"/>
    </source>
</evidence>
<evidence type="ECO:0000256" key="4">
    <source>
        <dbReference type="ARBA" id="ARBA00023143"/>
    </source>
</evidence>
<dbReference type="Proteomes" id="UP001158066">
    <property type="component" value="Unassembled WGS sequence"/>
</dbReference>
<keyword evidence="10" id="KW-1185">Reference proteome</keyword>
<evidence type="ECO:0000256" key="5">
    <source>
        <dbReference type="ARBA" id="ARBA00025933"/>
    </source>
</evidence>
<sequence length="147" mass="16209">MSLFNSMNISATGLTAERLRMDVISKNIANANTTRTASGTPYRRQVVTFREKSTPLPFSHFLNQASKNQYGIGGVEVTGIHHDPAPYKMVYDPGHPDANVEGYVEMPNVDIMTEMANLITASRAYEANVNAMNTSKNMAQRALEIGR</sequence>
<dbReference type="Pfam" id="PF06429">
    <property type="entry name" value="Flg_bbr_C"/>
    <property type="match status" value="1"/>
</dbReference>
<comment type="subunit">
    <text evidence="5 6">The basal body constitutes a major portion of the flagellar organelle and consists of four rings (L,P,S, and M) mounted on a central rod. The rod consists of about 26 subunits of FlgG in the distal portion, and FlgB, FlgC and FlgF are thought to build up the proximal portion of the rod with about 6 subunits each.</text>
</comment>
<comment type="similarity">
    <text evidence="2">Belongs to the flagella basal body rod proteins family.</text>
</comment>
<dbReference type="NCBIfam" id="TIGR01395">
    <property type="entry name" value="FlgC"/>
    <property type="match status" value="1"/>
</dbReference>
<evidence type="ECO:0000256" key="2">
    <source>
        <dbReference type="ARBA" id="ARBA00009677"/>
    </source>
</evidence>
<dbReference type="InterPro" id="IPR001444">
    <property type="entry name" value="Flag_bb_rod_N"/>
</dbReference>
<organism evidence="9 10">
    <name type="scientific">Anoxynatronum buryatiense</name>
    <dbReference type="NCBI Taxonomy" id="489973"/>
    <lineage>
        <taxon>Bacteria</taxon>
        <taxon>Bacillati</taxon>
        <taxon>Bacillota</taxon>
        <taxon>Clostridia</taxon>
        <taxon>Eubacteriales</taxon>
        <taxon>Clostridiaceae</taxon>
        <taxon>Anoxynatronum</taxon>
    </lineage>
</organism>
<dbReference type="EMBL" id="FXUF01000003">
    <property type="protein sequence ID" value="SMP47161.1"/>
    <property type="molecule type" value="Genomic_DNA"/>
</dbReference>
<feature type="domain" description="Flagellar basal-body/hook protein C-terminal" evidence="8">
    <location>
        <begin position="101"/>
        <end position="144"/>
    </location>
</feature>
<keyword evidence="4 6" id="KW-0975">Bacterial flagellum</keyword>
<proteinExistence type="inferred from homology"/>
<keyword evidence="9" id="KW-0282">Flagellum</keyword>
<dbReference type="PANTHER" id="PTHR30435">
    <property type="entry name" value="FLAGELLAR PROTEIN"/>
    <property type="match status" value="1"/>
</dbReference>
<comment type="caution">
    <text evidence="9">The sequence shown here is derived from an EMBL/GenBank/DDBJ whole genome shotgun (WGS) entry which is preliminary data.</text>
</comment>
<dbReference type="RefSeq" id="WP_283408388.1">
    <property type="nucleotide sequence ID" value="NZ_FXUF01000003.1"/>
</dbReference>
<evidence type="ECO:0000259" key="8">
    <source>
        <dbReference type="Pfam" id="PF06429"/>
    </source>
</evidence>
<keyword evidence="9" id="KW-0966">Cell projection</keyword>